<gene>
    <name evidence="2" type="ORF">XENOCAPTIV_025317</name>
</gene>
<comment type="caution">
    <text evidence="2">The sequence shown here is derived from an EMBL/GenBank/DDBJ whole genome shotgun (WGS) entry which is preliminary data.</text>
</comment>
<name>A0ABV0RSA4_9TELE</name>
<feature type="non-terminal residue" evidence="2">
    <location>
        <position position="1"/>
    </location>
</feature>
<evidence type="ECO:0000313" key="3">
    <source>
        <dbReference type="Proteomes" id="UP001434883"/>
    </source>
</evidence>
<keyword evidence="3" id="KW-1185">Reference proteome</keyword>
<accession>A0ABV0RSA4</accession>
<feature type="region of interest" description="Disordered" evidence="1">
    <location>
        <begin position="50"/>
        <end position="81"/>
    </location>
</feature>
<dbReference type="Proteomes" id="UP001434883">
    <property type="component" value="Unassembled WGS sequence"/>
</dbReference>
<feature type="region of interest" description="Disordered" evidence="1">
    <location>
        <begin position="1"/>
        <end position="26"/>
    </location>
</feature>
<sequence>WRISSSRPSCHPQGCLNRVPGGEGMRQRKNAAAHVGWSAHLGRKWTLWGRGGAAQGSTQDPRTHACLPSSSSLGVGGGPGR</sequence>
<proteinExistence type="predicted"/>
<organism evidence="2 3">
    <name type="scientific">Xenoophorus captivus</name>
    <dbReference type="NCBI Taxonomy" id="1517983"/>
    <lineage>
        <taxon>Eukaryota</taxon>
        <taxon>Metazoa</taxon>
        <taxon>Chordata</taxon>
        <taxon>Craniata</taxon>
        <taxon>Vertebrata</taxon>
        <taxon>Euteleostomi</taxon>
        <taxon>Actinopterygii</taxon>
        <taxon>Neopterygii</taxon>
        <taxon>Teleostei</taxon>
        <taxon>Neoteleostei</taxon>
        <taxon>Acanthomorphata</taxon>
        <taxon>Ovalentaria</taxon>
        <taxon>Atherinomorphae</taxon>
        <taxon>Cyprinodontiformes</taxon>
        <taxon>Goodeidae</taxon>
        <taxon>Xenoophorus</taxon>
    </lineage>
</organism>
<protein>
    <recommendedName>
        <fullName evidence="4">Arginine vasotocin receptor</fullName>
    </recommendedName>
</protein>
<evidence type="ECO:0000256" key="1">
    <source>
        <dbReference type="SAM" id="MobiDB-lite"/>
    </source>
</evidence>
<reference evidence="2 3" key="1">
    <citation type="submission" date="2021-06" db="EMBL/GenBank/DDBJ databases">
        <authorList>
            <person name="Palmer J.M."/>
        </authorList>
    </citation>
    <scope>NUCLEOTIDE SEQUENCE [LARGE SCALE GENOMIC DNA]</scope>
    <source>
        <strain evidence="2 3">XC_2019</strain>
        <tissue evidence="2">Muscle</tissue>
    </source>
</reference>
<dbReference type="EMBL" id="JAHRIN010056509">
    <property type="protein sequence ID" value="MEQ2211060.1"/>
    <property type="molecule type" value="Genomic_DNA"/>
</dbReference>
<evidence type="ECO:0008006" key="4">
    <source>
        <dbReference type="Google" id="ProtNLM"/>
    </source>
</evidence>
<evidence type="ECO:0000313" key="2">
    <source>
        <dbReference type="EMBL" id="MEQ2211060.1"/>
    </source>
</evidence>